<sequence>MKCCLFLFPRKYRTSTNSSVYSVTNYTTNPSDEYRRLQLVADVQPTYGIAQGGADDGSSRMEGMSLDGVGRGGDGGGGGGGGGEVGGRVVRKPVPALCRAT</sequence>
<gene>
    <name evidence="2" type="ORF">L873DRAFT_1793628</name>
</gene>
<evidence type="ECO:0000313" key="3">
    <source>
        <dbReference type="Proteomes" id="UP000276215"/>
    </source>
</evidence>
<name>A0A3N4J9T5_9PEZI</name>
<feature type="compositionally biased region" description="Gly residues" evidence="1">
    <location>
        <begin position="69"/>
        <end position="86"/>
    </location>
</feature>
<dbReference type="EMBL" id="ML120452">
    <property type="protein sequence ID" value="RPA93411.1"/>
    <property type="molecule type" value="Genomic_DNA"/>
</dbReference>
<reference evidence="2 3" key="1">
    <citation type="journal article" date="2018" name="Nat. Ecol. Evol.">
        <title>Pezizomycetes genomes reveal the molecular basis of ectomycorrhizal truffle lifestyle.</title>
        <authorList>
            <person name="Murat C."/>
            <person name="Payen T."/>
            <person name="Noel B."/>
            <person name="Kuo A."/>
            <person name="Morin E."/>
            <person name="Chen J."/>
            <person name="Kohler A."/>
            <person name="Krizsan K."/>
            <person name="Balestrini R."/>
            <person name="Da Silva C."/>
            <person name="Montanini B."/>
            <person name="Hainaut M."/>
            <person name="Levati E."/>
            <person name="Barry K.W."/>
            <person name="Belfiori B."/>
            <person name="Cichocki N."/>
            <person name="Clum A."/>
            <person name="Dockter R.B."/>
            <person name="Fauchery L."/>
            <person name="Guy J."/>
            <person name="Iotti M."/>
            <person name="Le Tacon F."/>
            <person name="Lindquist E.A."/>
            <person name="Lipzen A."/>
            <person name="Malagnac F."/>
            <person name="Mello A."/>
            <person name="Molinier V."/>
            <person name="Miyauchi S."/>
            <person name="Poulain J."/>
            <person name="Riccioni C."/>
            <person name="Rubini A."/>
            <person name="Sitrit Y."/>
            <person name="Splivallo R."/>
            <person name="Traeger S."/>
            <person name="Wang M."/>
            <person name="Zifcakova L."/>
            <person name="Wipf D."/>
            <person name="Zambonelli A."/>
            <person name="Paolocci F."/>
            <person name="Nowrousian M."/>
            <person name="Ottonello S."/>
            <person name="Baldrian P."/>
            <person name="Spatafora J.W."/>
            <person name="Henrissat B."/>
            <person name="Nagy L.G."/>
            <person name="Aury J.M."/>
            <person name="Wincker P."/>
            <person name="Grigoriev I.V."/>
            <person name="Bonfante P."/>
            <person name="Martin F.M."/>
        </authorList>
    </citation>
    <scope>NUCLEOTIDE SEQUENCE [LARGE SCALE GENOMIC DNA]</scope>
    <source>
        <strain evidence="2 3">120613-1</strain>
    </source>
</reference>
<keyword evidence="3" id="KW-1185">Reference proteome</keyword>
<feature type="region of interest" description="Disordered" evidence="1">
    <location>
        <begin position="50"/>
        <end position="88"/>
    </location>
</feature>
<dbReference type="AlphaFoldDB" id="A0A3N4J9T5"/>
<protein>
    <submittedName>
        <fullName evidence="2">Uncharacterized protein</fullName>
    </submittedName>
</protein>
<accession>A0A3N4J9T5</accession>
<dbReference type="Proteomes" id="UP000276215">
    <property type="component" value="Unassembled WGS sequence"/>
</dbReference>
<organism evidence="2 3">
    <name type="scientific">Choiromyces venosus 120613-1</name>
    <dbReference type="NCBI Taxonomy" id="1336337"/>
    <lineage>
        <taxon>Eukaryota</taxon>
        <taxon>Fungi</taxon>
        <taxon>Dikarya</taxon>
        <taxon>Ascomycota</taxon>
        <taxon>Pezizomycotina</taxon>
        <taxon>Pezizomycetes</taxon>
        <taxon>Pezizales</taxon>
        <taxon>Tuberaceae</taxon>
        <taxon>Choiromyces</taxon>
    </lineage>
</organism>
<proteinExistence type="predicted"/>
<evidence type="ECO:0000256" key="1">
    <source>
        <dbReference type="SAM" id="MobiDB-lite"/>
    </source>
</evidence>
<evidence type="ECO:0000313" key="2">
    <source>
        <dbReference type="EMBL" id="RPA93411.1"/>
    </source>
</evidence>